<comment type="caution">
    <text evidence="6">The sequence shown here is derived from an EMBL/GenBank/DDBJ whole genome shotgun (WGS) entry which is preliminary data.</text>
</comment>
<evidence type="ECO:0000256" key="2">
    <source>
        <dbReference type="ARBA" id="ARBA00007639"/>
    </source>
</evidence>
<evidence type="ECO:0000313" key="6">
    <source>
        <dbReference type="EMBL" id="SEQ71990.1"/>
    </source>
</evidence>
<dbReference type="PANTHER" id="PTHR46847:SF2">
    <property type="entry name" value="ABC TRANSPORTER SUGAR-BINDING PROTEIN"/>
    <property type="match status" value="1"/>
</dbReference>
<name>A0ABY1BF49_9PSED</name>
<keyword evidence="6" id="KW-0813">Transport</keyword>
<dbReference type="PANTHER" id="PTHR46847">
    <property type="entry name" value="D-ALLOSE-BINDING PERIPLASMIC PROTEIN-RELATED"/>
    <property type="match status" value="1"/>
</dbReference>
<dbReference type="SUPFAM" id="SSF53822">
    <property type="entry name" value="Periplasmic binding protein-like I"/>
    <property type="match status" value="1"/>
</dbReference>
<keyword evidence="6" id="KW-0762">Sugar transport</keyword>
<dbReference type="RefSeq" id="WP_083251688.1">
    <property type="nucleotide sequence ID" value="NZ_FOFP01000009.1"/>
</dbReference>
<sequence>MFRWVVRYLLLATLLMLGVGVQAAVPKPASVVFLNPGHANEPFWVSYSEFMQEAARDLGMQLHIVYGARDTAKLLAAARKVLESSEPPDYLMFVNEQYVGPEILRLFAQSPIKVFAVHSTLTAEQQALVGASREQYRNWIGSLVPNDEEAGYLMASALIESLGQRSGELLALSGVRHTPSASLRQQGLARALAEHPHVRLQQLVYGEWSRKRAYEQARALLQRRPGTDLIWSANDEMAFGALQAVTERGLVPGKDVHISGLNSSEQVLQARIDGRISVLVAGHNSLGAWALVMLYDYHAGYDFSQHGGKDQVAPVLQLIDAAQARQLLKRLAIPGYGIDFRRYSVAYQPDMKHYDFNLHALLE</sequence>
<keyword evidence="7" id="KW-1185">Reference proteome</keyword>
<gene>
    <name evidence="6" type="ORF">SAMN05216600_10911</name>
</gene>
<evidence type="ECO:0000256" key="3">
    <source>
        <dbReference type="ARBA" id="ARBA00022729"/>
    </source>
</evidence>
<reference evidence="6 7" key="1">
    <citation type="submission" date="2016-10" db="EMBL/GenBank/DDBJ databases">
        <authorList>
            <person name="Varghese N."/>
            <person name="Submissions S."/>
        </authorList>
    </citation>
    <scope>NUCLEOTIDE SEQUENCE [LARGE SCALE GENOMIC DNA]</scope>
    <source>
        <strain evidence="6 7">CIP 109853</strain>
    </source>
</reference>
<comment type="similarity">
    <text evidence="2">Belongs to the bacterial solute-binding protein 2 family.</text>
</comment>
<proteinExistence type="inferred from homology"/>
<keyword evidence="3 4" id="KW-0732">Signal</keyword>
<dbReference type="Proteomes" id="UP000198512">
    <property type="component" value="Unassembled WGS sequence"/>
</dbReference>
<organism evidence="6 7">
    <name type="scientific">Pseudomonas cuatrocienegasensis</name>
    <dbReference type="NCBI Taxonomy" id="543360"/>
    <lineage>
        <taxon>Bacteria</taxon>
        <taxon>Pseudomonadati</taxon>
        <taxon>Pseudomonadota</taxon>
        <taxon>Gammaproteobacteria</taxon>
        <taxon>Pseudomonadales</taxon>
        <taxon>Pseudomonadaceae</taxon>
        <taxon>Pseudomonas</taxon>
    </lineage>
</organism>
<evidence type="ECO:0000256" key="1">
    <source>
        <dbReference type="ARBA" id="ARBA00004196"/>
    </source>
</evidence>
<protein>
    <submittedName>
        <fullName evidence="6">ABC-type sugar transport system, substrate-binding protein, contains N-terminal xre family HTH domain</fullName>
    </submittedName>
</protein>
<feature type="chain" id="PRO_5046328034" evidence="4">
    <location>
        <begin position="24"/>
        <end position="363"/>
    </location>
</feature>
<evidence type="ECO:0000259" key="5">
    <source>
        <dbReference type="Pfam" id="PF13407"/>
    </source>
</evidence>
<dbReference type="EMBL" id="FOFP01000009">
    <property type="protein sequence ID" value="SEQ71990.1"/>
    <property type="molecule type" value="Genomic_DNA"/>
</dbReference>
<accession>A0ABY1BF49</accession>
<comment type="subcellular location">
    <subcellularLocation>
        <location evidence="1">Cell envelope</location>
    </subcellularLocation>
</comment>
<dbReference type="InterPro" id="IPR025997">
    <property type="entry name" value="SBP_2_dom"/>
</dbReference>
<feature type="domain" description="Periplasmic binding protein" evidence="5">
    <location>
        <begin position="31"/>
        <end position="299"/>
    </location>
</feature>
<evidence type="ECO:0000313" key="7">
    <source>
        <dbReference type="Proteomes" id="UP000198512"/>
    </source>
</evidence>
<feature type="signal peptide" evidence="4">
    <location>
        <begin position="1"/>
        <end position="23"/>
    </location>
</feature>
<dbReference type="Gene3D" id="3.40.50.2300">
    <property type="match status" value="2"/>
</dbReference>
<dbReference type="InterPro" id="IPR028082">
    <property type="entry name" value="Peripla_BP_I"/>
</dbReference>
<dbReference type="Pfam" id="PF13407">
    <property type="entry name" value="Peripla_BP_4"/>
    <property type="match status" value="1"/>
</dbReference>
<evidence type="ECO:0000256" key="4">
    <source>
        <dbReference type="SAM" id="SignalP"/>
    </source>
</evidence>
<dbReference type="CDD" id="cd06324">
    <property type="entry name" value="PBP1_ABC_sugar_binding-like"/>
    <property type="match status" value="1"/>
</dbReference>